<dbReference type="RefSeq" id="WP_036651692.1">
    <property type="nucleotide sequence ID" value="NZ_BAVZ01000015.1"/>
</dbReference>
<protein>
    <submittedName>
        <fullName evidence="1">Exonuclease SbcC</fullName>
    </submittedName>
</protein>
<accession>W7YFV3</accession>
<gene>
    <name evidence="1" type="ORF">JCM16418_3961</name>
</gene>
<evidence type="ECO:0000313" key="1">
    <source>
        <dbReference type="EMBL" id="GAF09805.1"/>
    </source>
</evidence>
<keyword evidence="1" id="KW-0269">Exonuclease</keyword>
<dbReference type="AlphaFoldDB" id="W7YFV3"/>
<dbReference type="OrthoDB" id="1871252at2"/>
<dbReference type="EMBL" id="BAVZ01000015">
    <property type="protein sequence ID" value="GAF09805.1"/>
    <property type="molecule type" value="Genomic_DNA"/>
</dbReference>
<keyword evidence="1" id="KW-0378">Hydrolase</keyword>
<organism evidence="1 2">
    <name type="scientific">Paenibacillus pini JCM 16418</name>
    <dbReference type="NCBI Taxonomy" id="1236976"/>
    <lineage>
        <taxon>Bacteria</taxon>
        <taxon>Bacillati</taxon>
        <taxon>Bacillota</taxon>
        <taxon>Bacilli</taxon>
        <taxon>Bacillales</taxon>
        <taxon>Paenibacillaceae</taxon>
        <taxon>Paenibacillus</taxon>
    </lineage>
</organism>
<proteinExistence type="predicted"/>
<dbReference type="Proteomes" id="UP000019364">
    <property type="component" value="Unassembled WGS sequence"/>
</dbReference>
<dbReference type="GO" id="GO:0004527">
    <property type="term" value="F:exonuclease activity"/>
    <property type="evidence" value="ECO:0007669"/>
    <property type="project" value="UniProtKB-KW"/>
</dbReference>
<evidence type="ECO:0000313" key="2">
    <source>
        <dbReference type="Proteomes" id="UP000019364"/>
    </source>
</evidence>
<keyword evidence="2" id="KW-1185">Reference proteome</keyword>
<reference evidence="1 2" key="1">
    <citation type="journal article" date="2014" name="Genome Announc.">
        <title>Draft Genome Sequence of Paenibacillus pini JCM 16418T, Isolated from the Rhizosphere of Pine Tree.</title>
        <authorList>
            <person name="Yuki M."/>
            <person name="Oshima K."/>
            <person name="Suda W."/>
            <person name="Oshida Y."/>
            <person name="Kitamura K."/>
            <person name="Iida Y."/>
            <person name="Hattori M."/>
            <person name="Ohkuma M."/>
        </authorList>
    </citation>
    <scope>NUCLEOTIDE SEQUENCE [LARGE SCALE GENOMIC DNA]</scope>
    <source>
        <strain evidence="1 2">JCM 16418</strain>
    </source>
</reference>
<dbReference type="eggNOG" id="ENOG502ZA6K">
    <property type="taxonomic scope" value="Bacteria"/>
</dbReference>
<comment type="caution">
    <text evidence="1">The sequence shown here is derived from an EMBL/GenBank/DDBJ whole genome shotgun (WGS) entry which is preliminary data.</text>
</comment>
<dbReference type="STRING" id="1236976.JCM16418_3961"/>
<name>W7YFV3_9BACL</name>
<keyword evidence="1" id="KW-0540">Nuclease</keyword>
<sequence>MNEQLERFAASYAAAEEKLTGEGDDQSSIHYPAVFIFIGDKAADAIEPMMQINERKWENSAGVMYFHVGSDTGKSRGGYRSNTASVTDNSAPTYAAKDYPQSRVNQVILNMEPQSSQGDQKAAKSARKDLYRSFNQDGRHLAELNRSLRQLSHSIADYGRMYSSFDRIYISVITRVDDPLNVFIPEISLLAESILSQSFKSVQMDLYVLISEKEQADSYGYSSSAGVAFLRELDQMQSADYSFSAPLHVTEDGISIPVTHTASPLFDLVYVLSDKNERGISVTGGMQENYEAICHLTLLKNRKQKELHYDANVGSYNNTSFKNNMMTESGRQGYVSAGFSRVKRPNESIALTVLYHFYKQLVMRMKSGGEEWDLKEKLLFFGMDPSSTSLRLEQLVPSADKITDMTGMMTHPVSYSHLRRMSIREAENALFGDGCDLYFREHYVREARSRMEQMDITEELHASVRKHLESHSEIGFFQVNEWTDEKAGPGHVLEPLRAHLRDLAGQLDIARGELDRIYEGLVDDQTFKRLPMMDKHNVRQFVHYFFNTVYQHKLDVLALEMELGLHRRYEAELEHLHSFYKAQSGKLESLLKELHEAALASIRDADDYIGQNIMDYYGRVTEDVMLELEAKRGVNVFFEERYMGSISGLLDAGMEALKQRLIDVCRREVLTAEPFVQTFEEELMRRANVTIEFSNKQVLSKEELFKKLYRTLEEHAVINVRLFDYTQEHRYEEKYFFGDGESEFIRYALGADETSRIYRLGVVHEKRTSGVEKLNVMGGFHLEDLMYYRNGKVYYETYLQNGYEFHGVDTEQLPMLR</sequence>